<keyword evidence="2" id="KW-1133">Transmembrane helix</keyword>
<keyword evidence="2" id="KW-0812">Transmembrane</keyword>
<evidence type="ECO:0008006" key="5">
    <source>
        <dbReference type="Google" id="ProtNLM"/>
    </source>
</evidence>
<dbReference type="Proteomes" id="UP000295620">
    <property type="component" value="Unassembled WGS sequence"/>
</dbReference>
<name>A0A4V3D1Q9_9SPHI</name>
<dbReference type="AlphaFoldDB" id="A0A4V3D1Q9"/>
<dbReference type="EMBL" id="SNYC01000003">
    <property type="protein sequence ID" value="TDQ12153.1"/>
    <property type="molecule type" value="Genomic_DNA"/>
</dbReference>
<keyword evidence="2" id="KW-0472">Membrane</keyword>
<comment type="caution">
    <text evidence="3">The sequence shown here is derived from an EMBL/GenBank/DDBJ whole genome shotgun (WGS) entry which is preliminary data.</text>
</comment>
<organism evidence="3 4">
    <name type="scientific">Pedobacter metabolipauper</name>
    <dbReference type="NCBI Taxonomy" id="425513"/>
    <lineage>
        <taxon>Bacteria</taxon>
        <taxon>Pseudomonadati</taxon>
        <taxon>Bacteroidota</taxon>
        <taxon>Sphingobacteriia</taxon>
        <taxon>Sphingobacteriales</taxon>
        <taxon>Sphingobacteriaceae</taxon>
        <taxon>Pedobacter</taxon>
    </lineage>
</organism>
<evidence type="ECO:0000256" key="1">
    <source>
        <dbReference type="SAM" id="MobiDB-lite"/>
    </source>
</evidence>
<dbReference type="OrthoDB" id="769774at2"/>
<sequence>MRIVFILWIMIILSGCGTFRKVFKTKELKKVESSTTLKKDSTGLTIDKTKITTVEKIDTAVVVPEKTVTQDTYLNMDSIVNGIMAIKSDLVDVKLMLDPVTGILTTKATVHPNKIPFKFDRTTTVLNDITQQSSSNSNQKEEKTSLEKNSTVQKEPAKMGVWLVAFFVVVLAVLFMVKMSKPKI</sequence>
<evidence type="ECO:0000313" key="4">
    <source>
        <dbReference type="Proteomes" id="UP000295620"/>
    </source>
</evidence>
<accession>A0A4V3D1Q9</accession>
<protein>
    <recommendedName>
        <fullName evidence="5">Lipoprotein</fullName>
    </recommendedName>
</protein>
<reference evidence="3 4" key="1">
    <citation type="submission" date="2019-03" db="EMBL/GenBank/DDBJ databases">
        <title>Genomic Encyclopedia of Archaeal and Bacterial Type Strains, Phase II (KMG-II): from individual species to whole genera.</title>
        <authorList>
            <person name="Goeker M."/>
        </authorList>
    </citation>
    <scope>NUCLEOTIDE SEQUENCE [LARGE SCALE GENOMIC DNA]</scope>
    <source>
        <strain evidence="3 4">DSM 19035</strain>
    </source>
</reference>
<feature type="region of interest" description="Disordered" evidence="1">
    <location>
        <begin position="129"/>
        <end position="151"/>
    </location>
</feature>
<dbReference type="PROSITE" id="PS51257">
    <property type="entry name" value="PROKAR_LIPOPROTEIN"/>
    <property type="match status" value="1"/>
</dbReference>
<feature type="transmembrane region" description="Helical" evidence="2">
    <location>
        <begin position="159"/>
        <end position="177"/>
    </location>
</feature>
<proteinExistence type="predicted"/>
<evidence type="ECO:0000256" key="2">
    <source>
        <dbReference type="SAM" id="Phobius"/>
    </source>
</evidence>
<dbReference type="RefSeq" id="WP_133575162.1">
    <property type="nucleotide sequence ID" value="NZ_SNYC01000003.1"/>
</dbReference>
<gene>
    <name evidence="3" type="ORF">ATK78_1285</name>
</gene>
<keyword evidence="4" id="KW-1185">Reference proteome</keyword>
<evidence type="ECO:0000313" key="3">
    <source>
        <dbReference type="EMBL" id="TDQ12153.1"/>
    </source>
</evidence>